<dbReference type="GO" id="GO:1904680">
    <property type="term" value="F:peptide transmembrane transporter activity"/>
    <property type="evidence" value="ECO:0007669"/>
    <property type="project" value="TreeGrafter"/>
</dbReference>
<dbReference type="SUPFAM" id="SSF53850">
    <property type="entry name" value="Periplasmic binding protein-like II"/>
    <property type="match status" value="1"/>
</dbReference>
<evidence type="ECO:0000256" key="1">
    <source>
        <dbReference type="ARBA" id="ARBA00004418"/>
    </source>
</evidence>
<protein>
    <submittedName>
        <fullName evidence="6">Peptide/nickel transport system substrate-binding protein</fullName>
    </submittedName>
</protein>
<organism evidence="6 7">
    <name type="scientific">Tropicimonas sediminicola</name>
    <dbReference type="NCBI Taxonomy" id="1031541"/>
    <lineage>
        <taxon>Bacteria</taxon>
        <taxon>Pseudomonadati</taxon>
        <taxon>Pseudomonadota</taxon>
        <taxon>Alphaproteobacteria</taxon>
        <taxon>Rhodobacterales</taxon>
        <taxon>Roseobacteraceae</taxon>
        <taxon>Tropicimonas</taxon>
    </lineage>
</organism>
<evidence type="ECO:0000256" key="4">
    <source>
        <dbReference type="ARBA" id="ARBA00022729"/>
    </source>
</evidence>
<dbReference type="InterPro" id="IPR039424">
    <property type="entry name" value="SBP_5"/>
</dbReference>
<keyword evidence="4" id="KW-0732">Signal</keyword>
<dbReference type="EMBL" id="FZOY01000010">
    <property type="protein sequence ID" value="SNT32236.1"/>
    <property type="molecule type" value="Genomic_DNA"/>
</dbReference>
<dbReference type="Gene3D" id="3.40.190.10">
    <property type="entry name" value="Periplasmic binding protein-like II"/>
    <property type="match status" value="1"/>
</dbReference>
<evidence type="ECO:0000259" key="5">
    <source>
        <dbReference type="Pfam" id="PF00496"/>
    </source>
</evidence>
<dbReference type="InterPro" id="IPR030678">
    <property type="entry name" value="Peptide/Ni-bd"/>
</dbReference>
<dbReference type="PANTHER" id="PTHR30290">
    <property type="entry name" value="PERIPLASMIC BINDING COMPONENT OF ABC TRANSPORTER"/>
    <property type="match status" value="1"/>
</dbReference>
<sequence length="548" mass="59866">MMVLNMDKCPDTLPQAAANHREGVMFRTTFSAAAIAVSTTALSAFPAAAESFSWAGTTDPQTMDPHAVNAAPVLSFLNNIYEGLVRRGPDMGVEPSLATSWEALPDGAGWRFTLREGVTFHDGAAFNADDVIFSYERAASEASDVRSWFAPVTEVVRVDDFTVDFLTAAPNPLFPGSIANFMILDSDWAAGNGAELPARDAENFATRNANGTGPFSLAGRDPGIETRLVPNEGWWDMAEHNLTEAVFTPIGNPATGLAALLSGEIDFISPIPLQDVEQVESRDGFKVLSGLETRVIMLGFGHDHETLKYSEETTDANPFLDARVRLAVAQAIDVATIDRVIMRDAAEPASQLLPEGLSGWSAAHAERPTFDAEAAKTLLAEAGYPDGFSFGLMCPNDRYINDEAVCRAVASMLARVGIEANVNAMPVRGYWDELRSDNFDMYLLGWSPGTFDAEHPIRFLAHTPNERLGTWNFGGFSSARIDELLEPIQQEIDEAARQAMIDEVAGILQEEVAYVPLYTEPLIWAMKESVEVVQRPDNFFMLRWVTVN</sequence>
<evidence type="ECO:0000256" key="3">
    <source>
        <dbReference type="ARBA" id="ARBA00022448"/>
    </source>
</evidence>
<dbReference type="CDD" id="cd08498">
    <property type="entry name" value="PBP2_NikA_DppA_OppA_like_2"/>
    <property type="match status" value="1"/>
</dbReference>
<dbReference type="GO" id="GO:0043190">
    <property type="term" value="C:ATP-binding cassette (ABC) transporter complex"/>
    <property type="evidence" value="ECO:0007669"/>
    <property type="project" value="InterPro"/>
</dbReference>
<dbReference type="PIRSF" id="PIRSF002741">
    <property type="entry name" value="MppA"/>
    <property type="match status" value="1"/>
</dbReference>
<comment type="subcellular location">
    <subcellularLocation>
        <location evidence="1">Periplasm</location>
    </subcellularLocation>
</comment>
<reference evidence="6 7" key="1">
    <citation type="submission" date="2017-06" db="EMBL/GenBank/DDBJ databases">
        <authorList>
            <person name="Kim H.J."/>
            <person name="Triplett B.A."/>
        </authorList>
    </citation>
    <scope>NUCLEOTIDE SEQUENCE [LARGE SCALE GENOMIC DNA]</scope>
    <source>
        <strain evidence="6 7">DSM 29339</strain>
    </source>
</reference>
<evidence type="ECO:0000256" key="2">
    <source>
        <dbReference type="ARBA" id="ARBA00005695"/>
    </source>
</evidence>
<dbReference type="GO" id="GO:0015833">
    <property type="term" value="P:peptide transport"/>
    <property type="evidence" value="ECO:0007669"/>
    <property type="project" value="TreeGrafter"/>
</dbReference>
<comment type="similarity">
    <text evidence="2">Belongs to the bacterial solute-binding protein 5 family.</text>
</comment>
<dbReference type="AlphaFoldDB" id="A0A239LNW2"/>
<dbReference type="GO" id="GO:0030288">
    <property type="term" value="C:outer membrane-bounded periplasmic space"/>
    <property type="evidence" value="ECO:0007669"/>
    <property type="project" value="UniProtKB-ARBA"/>
</dbReference>
<dbReference type="InterPro" id="IPR000914">
    <property type="entry name" value="SBP_5_dom"/>
</dbReference>
<evidence type="ECO:0000313" key="7">
    <source>
        <dbReference type="Proteomes" id="UP000198426"/>
    </source>
</evidence>
<dbReference type="Pfam" id="PF00496">
    <property type="entry name" value="SBP_bac_5"/>
    <property type="match status" value="1"/>
</dbReference>
<accession>A0A239LNW2</accession>
<dbReference type="Proteomes" id="UP000198426">
    <property type="component" value="Unassembled WGS sequence"/>
</dbReference>
<feature type="domain" description="Solute-binding protein family 5" evidence="5">
    <location>
        <begin position="93"/>
        <end position="463"/>
    </location>
</feature>
<dbReference type="PANTHER" id="PTHR30290:SF9">
    <property type="entry name" value="OLIGOPEPTIDE-BINDING PROTEIN APPA"/>
    <property type="match status" value="1"/>
</dbReference>
<evidence type="ECO:0000313" key="6">
    <source>
        <dbReference type="EMBL" id="SNT32236.1"/>
    </source>
</evidence>
<keyword evidence="7" id="KW-1185">Reference proteome</keyword>
<proteinExistence type="inferred from homology"/>
<gene>
    <name evidence="6" type="ORF">SAMN05421757_110154</name>
</gene>
<name>A0A239LNW2_9RHOB</name>
<dbReference type="Gene3D" id="3.10.105.10">
    <property type="entry name" value="Dipeptide-binding Protein, Domain 3"/>
    <property type="match status" value="1"/>
</dbReference>
<keyword evidence="3" id="KW-0813">Transport</keyword>